<dbReference type="GO" id="GO:0005524">
    <property type="term" value="F:ATP binding"/>
    <property type="evidence" value="ECO:0007669"/>
    <property type="project" value="UniProtKB-KW"/>
</dbReference>
<evidence type="ECO:0000256" key="3">
    <source>
        <dbReference type="ARBA" id="ARBA00022475"/>
    </source>
</evidence>
<evidence type="ECO:0000259" key="16">
    <source>
        <dbReference type="PROSITE" id="PS50885"/>
    </source>
</evidence>
<evidence type="ECO:0000256" key="5">
    <source>
        <dbReference type="ARBA" id="ARBA00022553"/>
    </source>
</evidence>
<dbReference type="SUPFAM" id="SSF47384">
    <property type="entry name" value="Homodimeric domain of signal transducing histidine kinase"/>
    <property type="match status" value="1"/>
</dbReference>
<evidence type="ECO:0000256" key="12">
    <source>
        <dbReference type="ARBA" id="ARBA00023012"/>
    </source>
</evidence>
<protein>
    <recommendedName>
        <fullName evidence="14">Sensor protein</fullName>
        <ecNumber evidence="14">2.7.13.3</ecNumber>
    </recommendedName>
</protein>
<comment type="function">
    <text evidence="14">Member of a two-component regulatory system.</text>
</comment>
<dbReference type="SUPFAM" id="SSF55874">
    <property type="entry name" value="ATPase domain of HSP90 chaperone/DNA topoisomerase II/histidine kinase"/>
    <property type="match status" value="1"/>
</dbReference>
<dbReference type="SMART" id="SM00387">
    <property type="entry name" value="HATPase_c"/>
    <property type="match status" value="1"/>
</dbReference>
<keyword evidence="12 14" id="KW-0902">Two-component regulatory system</keyword>
<dbReference type="InterPro" id="IPR005467">
    <property type="entry name" value="His_kinase_dom"/>
</dbReference>
<evidence type="ECO:0000256" key="8">
    <source>
        <dbReference type="ARBA" id="ARBA00022741"/>
    </source>
</evidence>
<dbReference type="InterPro" id="IPR003661">
    <property type="entry name" value="HisK_dim/P_dom"/>
</dbReference>
<dbReference type="Gene3D" id="1.10.287.130">
    <property type="match status" value="1"/>
</dbReference>
<dbReference type="SMART" id="SM00304">
    <property type="entry name" value="HAMP"/>
    <property type="match status" value="1"/>
</dbReference>
<dbReference type="CDD" id="cd00082">
    <property type="entry name" value="HisKA"/>
    <property type="match status" value="1"/>
</dbReference>
<keyword evidence="13 14" id="KW-0472">Membrane</keyword>
<dbReference type="Gene3D" id="3.30.565.10">
    <property type="entry name" value="Histidine kinase-like ATPase, C-terminal domain"/>
    <property type="match status" value="1"/>
</dbReference>
<feature type="transmembrane region" description="Helical" evidence="14">
    <location>
        <begin position="159"/>
        <end position="179"/>
    </location>
</feature>
<dbReference type="NCBIfam" id="TIGR01386">
    <property type="entry name" value="cztS_silS_copS"/>
    <property type="match status" value="1"/>
</dbReference>
<dbReference type="PROSITE" id="PS50885">
    <property type="entry name" value="HAMP"/>
    <property type="match status" value="1"/>
</dbReference>
<evidence type="ECO:0000256" key="14">
    <source>
        <dbReference type="RuleBase" id="RU364088"/>
    </source>
</evidence>
<dbReference type="InterPro" id="IPR003594">
    <property type="entry name" value="HATPase_dom"/>
</dbReference>
<evidence type="ECO:0000313" key="18">
    <source>
        <dbReference type="Proteomes" id="UP000242133"/>
    </source>
</evidence>
<dbReference type="InterPro" id="IPR036890">
    <property type="entry name" value="HATPase_C_sf"/>
</dbReference>
<evidence type="ECO:0000256" key="1">
    <source>
        <dbReference type="ARBA" id="ARBA00000085"/>
    </source>
</evidence>
<keyword evidence="8 14" id="KW-0547">Nucleotide-binding</keyword>
<dbReference type="Proteomes" id="UP000242133">
    <property type="component" value="Unassembled WGS sequence"/>
</dbReference>
<keyword evidence="7 14" id="KW-0812">Transmembrane</keyword>
<evidence type="ECO:0000313" key="17">
    <source>
        <dbReference type="EMBL" id="PSL13687.1"/>
    </source>
</evidence>
<accession>A0A2P8EW32</accession>
<dbReference type="Pfam" id="PF00672">
    <property type="entry name" value="HAMP"/>
    <property type="match status" value="1"/>
</dbReference>
<comment type="caution">
    <text evidence="17">The sequence shown here is derived from an EMBL/GenBank/DDBJ whole genome shotgun (WGS) entry which is preliminary data.</text>
</comment>
<evidence type="ECO:0000256" key="2">
    <source>
        <dbReference type="ARBA" id="ARBA00004533"/>
    </source>
</evidence>
<feature type="domain" description="HAMP" evidence="16">
    <location>
        <begin position="181"/>
        <end position="234"/>
    </location>
</feature>
<evidence type="ECO:0000256" key="10">
    <source>
        <dbReference type="ARBA" id="ARBA00022840"/>
    </source>
</evidence>
<keyword evidence="9 14" id="KW-0418">Kinase</keyword>
<organism evidence="17 18">
    <name type="scientific">Marinobacterium halophilum</name>
    <dbReference type="NCBI Taxonomy" id="267374"/>
    <lineage>
        <taxon>Bacteria</taxon>
        <taxon>Pseudomonadati</taxon>
        <taxon>Pseudomonadota</taxon>
        <taxon>Gammaproteobacteria</taxon>
        <taxon>Oceanospirillales</taxon>
        <taxon>Oceanospirillaceae</taxon>
        <taxon>Marinobacterium</taxon>
    </lineage>
</organism>
<sequence>MSPWPRALSLRLALLFALVSTLVLGAIGFYLYQSLQKEIVWRDDQALLGRLERMRALLDDSDSIEVLRQRPHLYSNMLGNQESLLLMLDERQQVLIEINPTQLHIPPLPEADHVQLIDTTGAEPARLAWIHVQRDTQPVTLIAGKVLTERNQMLAAYRLKLGIALAAGALLAFLLGWLVSQRALRPVRRLAKRAAAIDVQHLYLRLDDEQQVSELRTLSRALNLMLARLEDGFAQLSRFSEDLAHEMRTPLSNLMGQTQQTLRRSRSEEEYQSLLASNQEEYERLARMIDSMLFLARTEQPQASVNLTRVDLHALVEQLCEYFEGMAEDSGMQLVNQTEGWLLADEELLRRALANLIANALRYGEANSPISITSQQLEDRLEIGVHNLGTPIAAEHLPRLFERFYRCDPARAQTGDCGGLGLSIVRSILQLHGGRVRVNSSERGTWFVLVLPTNGVTPTAEAMTDPAQSGPTTR</sequence>
<evidence type="ECO:0000256" key="9">
    <source>
        <dbReference type="ARBA" id="ARBA00022777"/>
    </source>
</evidence>
<evidence type="ECO:0000256" key="13">
    <source>
        <dbReference type="ARBA" id="ARBA00023136"/>
    </source>
</evidence>
<reference evidence="17 18" key="1">
    <citation type="submission" date="2018-03" db="EMBL/GenBank/DDBJ databases">
        <title>Genomic Encyclopedia of Archaeal and Bacterial Type Strains, Phase II (KMG-II): from individual species to whole genera.</title>
        <authorList>
            <person name="Goeker M."/>
        </authorList>
    </citation>
    <scope>NUCLEOTIDE SEQUENCE [LARGE SCALE GENOMIC DNA]</scope>
    <source>
        <strain evidence="17 18">DSM 17586</strain>
    </source>
</reference>
<dbReference type="EMBL" id="PYGI01000011">
    <property type="protein sequence ID" value="PSL13687.1"/>
    <property type="molecule type" value="Genomic_DNA"/>
</dbReference>
<name>A0A2P8EW32_9GAMM</name>
<dbReference type="Pfam" id="PF02518">
    <property type="entry name" value="HATPase_c"/>
    <property type="match status" value="1"/>
</dbReference>
<dbReference type="PANTHER" id="PTHR45436">
    <property type="entry name" value="SENSOR HISTIDINE KINASE YKOH"/>
    <property type="match status" value="1"/>
</dbReference>
<dbReference type="InterPro" id="IPR050428">
    <property type="entry name" value="TCS_sensor_his_kinase"/>
</dbReference>
<keyword evidence="18" id="KW-1185">Reference proteome</keyword>
<dbReference type="InterPro" id="IPR006290">
    <property type="entry name" value="CztS_silS_copS"/>
</dbReference>
<dbReference type="PROSITE" id="PS50109">
    <property type="entry name" value="HIS_KIN"/>
    <property type="match status" value="1"/>
</dbReference>
<dbReference type="InterPro" id="IPR004358">
    <property type="entry name" value="Sig_transdc_His_kin-like_C"/>
</dbReference>
<dbReference type="PRINTS" id="PR00344">
    <property type="entry name" value="BCTRLSENSOR"/>
</dbReference>
<dbReference type="PANTHER" id="PTHR45436:SF3">
    <property type="entry name" value="SENSOR HISTIDINE KINASE HPRS"/>
    <property type="match status" value="1"/>
</dbReference>
<feature type="transmembrane region" description="Helical" evidence="14">
    <location>
        <begin position="12"/>
        <end position="32"/>
    </location>
</feature>
<dbReference type="AlphaFoldDB" id="A0A2P8EW32"/>
<feature type="domain" description="Histidine kinase" evidence="15">
    <location>
        <begin position="242"/>
        <end position="455"/>
    </location>
</feature>
<dbReference type="FunFam" id="3.30.565.10:FF:000006">
    <property type="entry name" value="Sensor histidine kinase WalK"/>
    <property type="match status" value="1"/>
</dbReference>
<keyword evidence="5" id="KW-0597">Phosphoprotein</keyword>
<dbReference type="CDD" id="cd00075">
    <property type="entry name" value="HATPase"/>
    <property type="match status" value="1"/>
</dbReference>
<dbReference type="GO" id="GO:0005886">
    <property type="term" value="C:plasma membrane"/>
    <property type="evidence" value="ECO:0007669"/>
    <property type="project" value="UniProtKB-SubCell"/>
</dbReference>
<proteinExistence type="predicted"/>
<dbReference type="GO" id="GO:0000155">
    <property type="term" value="F:phosphorelay sensor kinase activity"/>
    <property type="evidence" value="ECO:0007669"/>
    <property type="project" value="InterPro"/>
</dbReference>
<comment type="catalytic activity">
    <reaction evidence="1 14">
        <text>ATP + protein L-histidine = ADP + protein N-phospho-L-histidine.</text>
        <dbReference type="EC" id="2.7.13.3"/>
    </reaction>
</comment>
<gene>
    <name evidence="17" type="ORF">CLV44_11197</name>
</gene>
<evidence type="ECO:0000256" key="11">
    <source>
        <dbReference type="ARBA" id="ARBA00022989"/>
    </source>
</evidence>
<evidence type="ECO:0000256" key="4">
    <source>
        <dbReference type="ARBA" id="ARBA00022519"/>
    </source>
</evidence>
<evidence type="ECO:0000256" key="7">
    <source>
        <dbReference type="ARBA" id="ARBA00022692"/>
    </source>
</evidence>
<evidence type="ECO:0000256" key="6">
    <source>
        <dbReference type="ARBA" id="ARBA00022679"/>
    </source>
</evidence>
<dbReference type="FunFam" id="1.10.287.130:FF:000001">
    <property type="entry name" value="Two-component sensor histidine kinase"/>
    <property type="match status" value="1"/>
</dbReference>
<dbReference type="SMART" id="SM00388">
    <property type="entry name" value="HisKA"/>
    <property type="match status" value="1"/>
</dbReference>
<dbReference type="InterPro" id="IPR036097">
    <property type="entry name" value="HisK_dim/P_sf"/>
</dbReference>
<keyword evidence="10 14" id="KW-0067">ATP-binding</keyword>
<dbReference type="RefSeq" id="WP_106591834.1">
    <property type="nucleotide sequence ID" value="NZ_PYGI01000011.1"/>
</dbReference>
<dbReference type="Pfam" id="PF00512">
    <property type="entry name" value="HisKA"/>
    <property type="match status" value="1"/>
</dbReference>
<dbReference type="OrthoDB" id="9809766at2"/>
<keyword evidence="4 14" id="KW-0997">Cell inner membrane</keyword>
<keyword evidence="11 14" id="KW-1133">Transmembrane helix</keyword>
<keyword evidence="6 14" id="KW-0808">Transferase</keyword>
<keyword evidence="3 14" id="KW-1003">Cell membrane</keyword>
<comment type="subcellular location">
    <subcellularLocation>
        <location evidence="2 14">Cell inner membrane</location>
    </subcellularLocation>
</comment>
<dbReference type="EC" id="2.7.13.3" evidence="14"/>
<dbReference type="Gene3D" id="6.10.340.10">
    <property type="match status" value="1"/>
</dbReference>
<dbReference type="InterPro" id="IPR003660">
    <property type="entry name" value="HAMP_dom"/>
</dbReference>
<evidence type="ECO:0000259" key="15">
    <source>
        <dbReference type="PROSITE" id="PS50109"/>
    </source>
</evidence>